<evidence type="ECO:0000313" key="2">
    <source>
        <dbReference type="EMBL" id="KIJ94172.1"/>
    </source>
</evidence>
<protein>
    <submittedName>
        <fullName evidence="2">Unplaced genomic scaffold K443scaffold_271, whole genome shotgun sequence</fullName>
    </submittedName>
</protein>
<dbReference type="HOGENOM" id="CLU_002498_3_1_1"/>
<name>A0A0C9XD86_9AGAR</name>
<dbReference type="OrthoDB" id="3183767at2759"/>
<evidence type="ECO:0000256" key="1">
    <source>
        <dbReference type="SAM" id="MobiDB-lite"/>
    </source>
</evidence>
<sequence>MTLARDENSGHPFDYHRVIGIFHTEVVHLAPGATDVPTPLEFLWVRNLRRDPTHRAGFKEKRLHRLEFLPSSDPNAFGFIDPDEVIRGSHLIPAFHYGPTDILLPGESLAREVGEVDDWKYLYVGIFVDRDMYMRYVGGGVGHYKVKISDTRPTESSALEEEVEGFDLPETSDDEDGSSDGDSGDDGDGGDDEEGVDLPEDGEGGFVDAEDEEGYAPL</sequence>
<dbReference type="STRING" id="1095629.A0A0C9XD86"/>
<dbReference type="Proteomes" id="UP000054477">
    <property type="component" value="Unassembled WGS sequence"/>
</dbReference>
<feature type="region of interest" description="Disordered" evidence="1">
    <location>
        <begin position="151"/>
        <end position="218"/>
    </location>
</feature>
<reference evidence="3" key="2">
    <citation type="submission" date="2015-01" db="EMBL/GenBank/DDBJ databases">
        <title>Evolutionary Origins and Diversification of the Mycorrhizal Mutualists.</title>
        <authorList>
            <consortium name="DOE Joint Genome Institute"/>
            <consortium name="Mycorrhizal Genomics Consortium"/>
            <person name="Kohler A."/>
            <person name="Kuo A."/>
            <person name="Nagy L.G."/>
            <person name="Floudas D."/>
            <person name="Copeland A."/>
            <person name="Barry K.W."/>
            <person name="Cichocki N."/>
            <person name="Veneault-Fourrey C."/>
            <person name="LaButti K."/>
            <person name="Lindquist E.A."/>
            <person name="Lipzen A."/>
            <person name="Lundell T."/>
            <person name="Morin E."/>
            <person name="Murat C."/>
            <person name="Riley R."/>
            <person name="Ohm R."/>
            <person name="Sun H."/>
            <person name="Tunlid A."/>
            <person name="Henrissat B."/>
            <person name="Grigoriev I.V."/>
            <person name="Hibbett D.S."/>
            <person name="Martin F."/>
        </authorList>
    </citation>
    <scope>NUCLEOTIDE SEQUENCE [LARGE SCALE GENOMIC DNA]</scope>
    <source>
        <strain evidence="3">LaAM-08-1</strain>
    </source>
</reference>
<dbReference type="EMBL" id="KN838806">
    <property type="protein sequence ID" value="KIJ94172.1"/>
    <property type="molecule type" value="Genomic_DNA"/>
</dbReference>
<proteinExistence type="predicted"/>
<feature type="compositionally biased region" description="Acidic residues" evidence="1">
    <location>
        <begin position="158"/>
        <end position="218"/>
    </location>
</feature>
<reference evidence="2 3" key="1">
    <citation type="submission" date="2014-04" db="EMBL/GenBank/DDBJ databases">
        <authorList>
            <consortium name="DOE Joint Genome Institute"/>
            <person name="Kuo A."/>
            <person name="Kohler A."/>
            <person name="Nagy L.G."/>
            <person name="Floudas D."/>
            <person name="Copeland A."/>
            <person name="Barry K.W."/>
            <person name="Cichocki N."/>
            <person name="Veneault-Fourrey C."/>
            <person name="LaButti K."/>
            <person name="Lindquist E.A."/>
            <person name="Lipzen A."/>
            <person name="Lundell T."/>
            <person name="Morin E."/>
            <person name="Murat C."/>
            <person name="Sun H."/>
            <person name="Tunlid A."/>
            <person name="Henrissat B."/>
            <person name="Grigoriev I.V."/>
            <person name="Hibbett D.S."/>
            <person name="Martin F."/>
            <person name="Nordberg H.P."/>
            <person name="Cantor M.N."/>
            <person name="Hua S.X."/>
        </authorList>
    </citation>
    <scope>NUCLEOTIDE SEQUENCE [LARGE SCALE GENOMIC DNA]</scope>
    <source>
        <strain evidence="2 3">LaAM-08-1</strain>
    </source>
</reference>
<organism evidence="2 3">
    <name type="scientific">Laccaria amethystina LaAM-08-1</name>
    <dbReference type="NCBI Taxonomy" id="1095629"/>
    <lineage>
        <taxon>Eukaryota</taxon>
        <taxon>Fungi</taxon>
        <taxon>Dikarya</taxon>
        <taxon>Basidiomycota</taxon>
        <taxon>Agaricomycotina</taxon>
        <taxon>Agaricomycetes</taxon>
        <taxon>Agaricomycetidae</taxon>
        <taxon>Agaricales</taxon>
        <taxon>Agaricineae</taxon>
        <taxon>Hydnangiaceae</taxon>
        <taxon>Laccaria</taxon>
    </lineage>
</organism>
<keyword evidence="3" id="KW-1185">Reference proteome</keyword>
<evidence type="ECO:0000313" key="3">
    <source>
        <dbReference type="Proteomes" id="UP000054477"/>
    </source>
</evidence>
<dbReference type="AlphaFoldDB" id="A0A0C9XD86"/>
<gene>
    <name evidence="2" type="ORF">K443DRAFT_683986</name>
</gene>
<accession>A0A0C9XD86</accession>